<name>A0A5S9MH35_BACIA</name>
<keyword evidence="1" id="KW-0547">Nucleotide-binding</keyword>
<dbReference type="GO" id="GO:0005524">
    <property type="term" value="F:ATP binding"/>
    <property type="evidence" value="ECO:0007669"/>
    <property type="project" value="UniProtKB-KW"/>
</dbReference>
<dbReference type="GO" id="GO:0006310">
    <property type="term" value="P:DNA recombination"/>
    <property type="evidence" value="ECO:0007669"/>
    <property type="project" value="TreeGrafter"/>
</dbReference>
<dbReference type="InterPro" id="IPR027785">
    <property type="entry name" value="UvrD-like_helicase_C"/>
</dbReference>
<dbReference type="Pfam" id="PF13538">
    <property type="entry name" value="UvrD_C_2"/>
    <property type="match status" value="1"/>
</dbReference>
<dbReference type="InterPro" id="IPR027417">
    <property type="entry name" value="P-loop_NTPase"/>
</dbReference>
<dbReference type="PANTHER" id="PTHR43788:SF6">
    <property type="entry name" value="DNA HELICASE B"/>
    <property type="match status" value="1"/>
</dbReference>
<dbReference type="Proteomes" id="UP000464658">
    <property type="component" value="Chromosome"/>
</dbReference>
<organism evidence="4 5">
    <name type="scientific">Bacillus safensis</name>
    <dbReference type="NCBI Taxonomy" id="561879"/>
    <lineage>
        <taxon>Bacteria</taxon>
        <taxon>Bacillati</taxon>
        <taxon>Bacillota</taxon>
        <taxon>Bacilli</taxon>
        <taxon>Bacillales</taxon>
        <taxon>Bacillaceae</taxon>
        <taxon>Bacillus</taxon>
    </lineage>
</organism>
<sequence>MMGMKSPLQKKDFHQFTHAYCCSIHKSQGSEFPIVVLPVVRSYYRMLRRNLLYTAITRSKKFLILCGEESALEWGVKNNEDSLRQTSLTMRLVQTEQIMDAELEALQKSFRLAYMTQILAWRESLHLILCMSRRLPYGSLLV</sequence>
<evidence type="ECO:0000256" key="2">
    <source>
        <dbReference type="ARBA" id="ARBA00022840"/>
    </source>
</evidence>
<dbReference type="GO" id="GO:0017116">
    <property type="term" value="F:single-stranded DNA helicase activity"/>
    <property type="evidence" value="ECO:0007669"/>
    <property type="project" value="TreeGrafter"/>
</dbReference>
<reference evidence="4 5" key="1">
    <citation type="submission" date="2019-12" db="EMBL/GenBank/DDBJ databases">
        <title>Full genome sequence of a Bacillus safensis strain isolated from commercially available natto in Indonesia.</title>
        <authorList>
            <person name="Yoshida M."/>
            <person name="Uomi M."/>
            <person name="Waturangi D."/>
            <person name="Ekaputri J.J."/>
            <person name="Setiamarga D.H.E."/>
        </authorList>
    </citation>
    <scope>NUCLEOTIDE SEQUENCE [LARGE SCALE GENOMIC DNA]</scope>
    <source>
        <strain evidence="4 5">IDN1</strain>
    </source>
</reference>
<proteinExistence type="predicted"/>
<evidence type="ECO:0000313" key="4">
    <source>
        <dbReference type="EMBL" id="BBP91129.1"/>
    </source>
</evidence>
<gene>
    <name evidence="4" type="ORF">BsIDN1_47470</name>
</gene>
<evidence type="ECO:0000313" key="5">
    <source>
        <dbReference type="Proteomes" id="UP000464658"/>
    </source>
</evidence>
<dbReference type="AlphaFoldDB" id="A0A5S9MH35"/>
<dbReference type="SUPFAM" id="SSF52540">
    <property type="entry name" value="P-loop containing nucleoside triphosphate hydrolases"/>
    <property type="match status" value="1"/>
</dbReference>
<keyword evidence="2" id="KW-0067">ATP-binding</keyword>
<protein>
    <recommendedName>
        <fullName evidence="3">UvrD-like helicase C-terminal domain-containing protein</fullName>
    </recommendedName>
</protein>
<dbReference type="Gene3D" id="3.40.50.300">
    <property type="entry name" value="P-loop containing nucleotide triphosphate hydrolases"/>
    <property type="match status" value="1"/>
</dbReference>
<dbReference type="GO" id="GO:0009338">
    <property type="term" value="C:exodeoxyribonuclease V complex"/>
    <property type="evidence" value="ECO:0007669"/>
    <property type="project" value="TreeGrafter"/>
</dbReference>
<dbReference type="InterPro" id="IPR050534">
    <property type="entry name" value="Coronavir_polyprotein_1ab"/>
</dbReference>
<dbReference type="CDD" id="cd18809">
    <property type="entry name" value="SF1_C_RecD"/>
    <property type="match status" value="1"/>
</dbReference>
<dbReference type="PANTHER" id="PTHR43788">
    <property type="entry name" value="DNA2/NAM7 HELICASE FAMILY MEMBER"/>
    <property type="match status" value="1"/>
</dbReference>
<dbReference type="EMBL" id="AP021906">
    <property type="protein sequence ID" value="BBP91129.1"/>
    <property type="molecule type" value="Genomic_DNA"/>
</dbReference>
<accession>A0A5S9MH35</accession>
<feature type="domain" description="UvrD-like helicase C-terminal" evidence="3">
    <location>
        <begin position="18"/>
        <end position="65"/>
    </location>
</feature>
<evidence type="ECO:0000259" key="3">
    <source>
        <dbReference type="Pfam" id="PF13538"/>
    </source>
</evidence>
<evidence type="ECO:0000256" key="1">
    <source>
        <dbReference type="ARBA" id="ARBA00022741"/>
    </source>
</evidence>